<evidence type="ECO:0000313" key="2">
    <source>
        <dbReference type="Proteomes" id="UP000663843"/>
    </source>
</evidence>
<sequence>MEIEDAIHRKRMGKLFTVKIIPVPPSEQADYGNEAKTVIIARVIRKRRGYIAQRPDSLVDKMGQEILRNQIGLEVEEWRTMWYNKYSYVPPYEAEFLEPGDLYDEAKDKTNGKKVKIVYTVRRTRAVNKAGEPSNDRAAEDKLEAQ</sequence>
<accession>A0A8H3H6J3</accession>
<evidence type="ECO:0000313" key="1">
    <source>
        <dbReference type="EMBL" id="CAE6483709.1"/>
    </source>
</evidence>
<protein>
    <submittedName>
        <fullName evidence="1">Uncharacterized protein</fullName>
    </submittedName>
</protein>
<reference evidence="1" key="1">
    <citation type="submission" date="2021-01" db="EMBL/GenBank/DDBJ databases">
        <authorList>
            <person name="Kaushik A."/>
        </authorList>
    </citation>
    <scope>NUCLEOTIDE SEQUENCE</scope>
    <source>
        <strain evidence="1">AG2-2IIIB</strain>
    </source>
</reference>
<dbReference type="EMBL" id="CAJMWT010004049">
    <property type="protein sequence ID" value="CAE6483709.1"/>
    <property type="molecule type" value="Genomic_DNA"/>
</dbReference>
<dbReference type="OrthoDB" id="5839at2759"/>
<organism evidence="1 2">
    <name type="scientific">Rhizoctonia solani</name>
    <dbReference type="NCBI Taxonomy" id="456999"/>
    <lineage>
        <taxon>Eukaryota</taxon>
        <taxon>Fungi</taxon>
        <taxon>Dikarya</taxon>
        <taxon>Basidiomycota</taxon>
        <taxon>Agaricomycotina</taxon>
        <taxon>Agaricomycetes</taxon>
        <taxon>Cantharellales</taxon>
        <taxon>Ceratobasidiaceae</taxon>
        <taxon>Rhizoctonia</taxon>
    </lineage>
</organism>
<proteinExistence type="predicted"/>
<gene>
    <name evidence="1" type="ORF">RDB_LOCUS121206</name>
</gene>
<name>A0A8H3H6J3_9AGAM</name>
<comment type="caution">
    <text evidence="1">The sequence shown here is derived from an EMBL/GenBank/DDBJ whole genome shotgun (WGS) entry which is preliminary data.</text>
</comment>
<dbReference type="Proteomes" id="UP000663843">
    <property type="component" value="Unassembled WGS sequence"/>
</dbReference>
<dbReference type="AlphaFoldDB" id="A0A8H3H6J3"/>